<evidence type="ECO:0000256" key="1">
    <source>
        <dbReference type="SAM" id="Phobius"/>
    </source>
</evidence>
<dbReference type="AlphaFoldDB" id="A0A2K1JRR0"/>
<feature type="transmembrane region" description="Helical" evidence="1">
    <location>
        <begin position="88"/>
        <end position="109"/>
    </location>
</feature>
<evidence type="ECO:0000313" key="2">
    <source>
        <dbReference type="EMBL" id="PNR44146.1"/>
    </source>
</evidence>
<keyword evidence="4" id="KW-1185">Reference proteome</keyword>
<keyword evidence="1" id="KW-1133">Transmembrane helix</keyword>
<dbReference type="EnsemblPlants" id="Pp3c12_20570V3.1">
    <property type="protein sequence ID" value="PAC:32974212.CDS.1"/>
    <property type="gene ID" value="Pp3c12_20570"/>
</dbReference>
<gene>
    <name evidence="2" type="ORF">PHYPA_016530</name>
</gene>
<reference evidence="3" key="3">
    <citation type="submission" date="2020-12" db="UniProtKB">
        <authorList>
            <consortium name="EnsemblPlants"/>
        </authorList>
    </citation>
    <scope>IDENTIFICATION</scope>
</reference>
<keyword evidence="1" id="KW-0472">Membrane</keyword>
<name>A0A2K1JRR0_PHYPA</name>
<dbReference type="EMBL" id="ABEU02000012">
    <property type="protein sequence ID" value="PNR44146.1"/>
    <property type="molecule type" value="Genomic_DNA"/>
</dbReference>
<dbReference type="Proteomes" id="UP000006727">
    <property type="component" value="Chromosome 12"/>
</dbReference>
<reference evidence="2 4" key="2">
    <citation type="journal article" date="2018" name="Plant J.">
        <title>The Physcomitrella patens chromosome-scale assembly reveals moss genome structure and evolution.</title>
        <authorList>
            <person name="Lang D."/>
            <person name="Ullrich K.K."/>
            <person name="Murat F."/>
            <person name="Fuchs J."/>
            <person name="Jenkins J."/>
            <person name="Haas F.B."/>
            <person name="Piednoel M."/>
            <person name="Gundlach H."/>
            <person name="Van Bel M."/>
            <person name="Meyberg R."/>
            <person name="Vives C."/>
            <person name="Morata J."/>
            <person name="Symeonidi A."/>
            <person name="Hiss M."/>
            <person name="Muchero W."/>
            <person name="Kamisugi Y."/>
            <person name="Saleh O."/>
            <person name="Blanc G."/>
            <person name="Decker E.L."/>
            <person name="van Gessel N."/>
            <person name="Grimwood J."/>
            <person name="Hayes R.D."/>
            <person name="Graham S.W."/>
            <person name="Gunter L.E."/>
            <person name="McDaniel S.F."/>
            <person name="Hoernstein S.N.W."/>
            <person name="Larsson A."/>
            <person name="Li F.W."/>
            <person name="Perroud P.F."/>
            <person name="Phillips J."/>
            <person name="Ranjan P."/>
            <person name="Rokshar D.S."/>
            <person name="Rothfels C.J."/>
            <person name="Schneider L."/>
            <person name="Shu S."/>
            <person name="Stevenson D.W."/>
            <person name="Thummler F."/>
            <person name="Tillich M."/>
            <person name="Villarreal Aguilar J.C."/>
            <person name="Widiez T."/>
            <person name="Wong G.K."/>
            <person name="Wymore A."/>
            <person name="Zhang Y."/>
            <person name="Zimmer A.D."/>
            <person name="Quatrano R.S."/>
            <person name="Mayer K.F.X."/>
            <person name="Goodstein D."/>
            <person name="Casacuberta J.M."/>
            <person name="Vandepoele K."/>
            <person name="Reski R."/>
            <person name="Cuming A.C."/>
            <person name="Tuskan G.A."/>
            <person name="Maumus F."/>
            <person name="Salse J."/>
            <person name="Schmutz J."/>
            <person name="Rensing S.A."/>
        </authorList>
    </citation>
    <scope>NUCLEOTIDE SEQUENCE [LARGE SCALE GENOMIC DNA]</scope>
    <source>
        <strain evidence="3 4">cv. Gransden 2004</strain>
    </source>
</reference>
<protein>
    <submittedName>
        <fullName evidence="2 3">Uncharacterized protein</fullName>
    </submittedName>
</protein>
<sequence>MKPGSELVGVSDSCYLPRSLKHIRHFIANSRPTLRFLARRQSKDAAPQHSISQTASPYRLECLLNEDHHELVARNDNHVFPYQLNSDITVTLISFILLLFQASFIVLLCL</sequence>
<dbReference type="Gramene" id="Pp3c12_20570V3.1">
    <property type="protein sequence ID" value="PAC:32974212.CDS.1"/>
    <property type="gene ID" value="Pp3c12_20570"/>
</dbReference>
<keyword evidence="1" id="KW-0812">Transmembrane</keyword>
<reference evidence="2 4" key="1">
    <citation type="journal article" date="2008" name="Science">
        <title>The Physcomitrella genome reveals evolutionary insights into the conquest of land by plants.</title>
        <authorList>
            <person name="Rensing S."/>
            <person name="Lang D."/>
            <person name="Zimmer A."/>
            <person name="Terry A."/>
            <person name="Salamov A."/>
            <person name="Shapiro H."/>
            <person name="Nishiyama T."/>
            <person name="Perroud P.-F."/>
            <person name="Lindquist E."/>
            <person name="Kamisugi Y."/>
            <person name="Tanahashi T."/>
            <person name="Sakakibara K."/>
            <person name="Fujita T."/>
            <person name="Oishi K."/>
            <person name="Shin-I T."/>
            <person name="Kuroki Y."/>
            <person name="Toyoda A."/>
            <person name="Suzuki Y."/>
            <person name="Hashimoto A."/>
            <person name="Yamaguchi K."/>
            <person name="Sugano A."/>
            <person name="Kohara Y."/>
            <person name="Fujiyama A."/>
            <person name="Anterola A."/>
            <person name="Aoki S."/>
            <person name="Ashton N."/>
            <person name="Barbazuk W.B."/>
            <person name="Barker E."/>
            <person name="Bennetzen J."/>
            <person name="Bezanilla M."/>
            <person name="Blankenship R."/>
            <person name="Cho S.H."/>
            <person name="Dutcher S."/>
            <person name="Estelle M."/>
            <person name="Fawcett J.A."/>
            <person name="Gundlach H."/>
            <person name="Hanada K."/>
            <person name="Heyl A."/>
            <person name="Hicks K.A."/>
            <person name="Hugh J."/>
            <person name="Lohr M."/>
            <person name="Mayer K."/>
            <person name="Melkozernov A."/>
            <person name="Murata T."/>
            <person name="Nelson D."/>
            <person name="Pils B."/>
            <person name="Prigge M."/>
            <person name="Reiss B."/>
            <person name="Renner T."/>
            <person name="Rombauts S."/>
            <person name="Rushton P."/>
            <person name="Sanderfoot A."/>
            <person name="Schween G."/>
            <person name="Shiu S.-H."/>
            <person name="Stueber K."/>
            <person name="Theodoulou F.L."/>
            <person name="Tu H."/>
            <person name="Van de Peer Y."/>
            <person name="Verrier P.J."/>
            <person name="Waters E."/>
            <person name="Wood A."/>
            <person name="Yang L."/>
            <person name="Cove D."/>
            <person name="Cuming A."/>
            <person name="Hasebe M."/>
            <person name="Lucas S."/>
            <person name="Mishler D.B."/>
            <person name="Reski R."/>
            <person name="Grigoriev I."/>
            <person name="Quatrano R.S."/>
            <person name="Boore J.L."/>
        </authorList>
    </citation>
    <scope>NUCLEOTIDE SEQUENCE [LARGE SCALE GENOMIC DNA]</scope>
    <source>
        <strain evidence="3 4">cv. Gransden 2004</strain>
    </source>
</reference>
<proteinExistence type="predicted"/>
<organism evidence="2">
    <name type="scientific">Physcomitrium patens</name>
    <name type="common">Spreading-leaved earth moss</name>
    <name type="synonym">Physcomitrella patens</name>
    <dbReference type="NCBI Taxonomy" id="3218"/>
    <lineage>
        <taxon>Eukaryota</taxon>
        <taxon>Viridiplantae</taxon>
        <taxon>Streptophyta</taxon>
        <taxon>Embryophyta</taxon>
        <taxon>Bryophyta</taxon>
        <taxon>Bryophytina</taxon>
        <taxon>Bryopsida</taxon>
        <taxon>Funariidae</taxon>
        <taxon>Funariales</taxon>
        <taxon>Funariaceae</taxon>
        <taxon>Physcomitrium</taxon>
    </lineage>
</organism>
<evidence type="ECO:0000313" key="3">
    <source>
        <dbReference type="EnsemblPlants" id="PAC:32974212.CDS.1"/>
    </source>
</evidence>
<accession>A0A2K1JRR0</accession>
<evidence type="ECO:0000313" key="4">
    <source>
        <dbReference type="Proteomes" id="UP000006727"/>
    </source>
</evidence>
<dbReference type="InParanoid" id="A0A2K1JRR0"/>